<sequence>MESALAKSKVRASKLVFIHKANSTPNRAFFVRSVYAPIQYSLFSDSLFSMVAHSGKGFALCRVPCVTVFEPVMCYRPSLETLAVVPQNLHKETAEMIYKFLCVNRTHPHFNLCVQTIQANNETNARLSLSADFQCLSLIAKINPKFDRTFAQGGIYA</sequence>
<dbReference type="NCBIfam" id="NF033153">
    <property type="entry name" value="phage_ICD_like"/>
    <property type="match status" value="1"/>
</dbReference>
<accession>A0A1V3IU72</accession>
<evidence type="ECO:0008006" key="3">
    <source>
        <dbReference type="Google" id="ProtNLM"/>
    </source>
</evidence>
<dbReference type="AlphaFoldDB" id="A0A1V3IU72"/>
<organism evidence="1 2">
    <name type="scientific">Rodentibacter trehalosifermentans</name>
    <dbReference type="NCBI Taxonomy" id="1908263"/>
    <lineage>
        <taxon>Bacteria</taxon>
        <taxon>Pseudomonadati</taxon>
        <taxon>Pseudomonadota</taxon>
        <taxon>Gammaproteobacteria</taxon>
        <taxon>Pasteurellales</taxon>
        <taxon>Pasteurellaceae</taxon>
        <taxon>Rodentibacter</taxon>
    </lineage>
</organism>
<proteinExistence type="predicted"/>
<evidence type="ECO:0000313" key="1">
    <source>
        <dbReference type="EMBL" id="OOF45494.1"/>
    </source>
</evidence>
<comment type="caution">
    <text evidence="1">The sequence shown here is derived from an EMBL/GenBank/DDBJ whole genome shotgun (WGS) entry which is preliminary data.</text>
</comment>
<dbReference type="EMBL" id="MLHK01000032">
    <property type="protein sequence ID" value="OOF45494.1"/>
    <property type="molecule type" value="Genomic_DNA"/>
</dbReference>
<evidence type="ECO:0000313" key="2">
    <source>
        <dbReference type="Proteomes" id="UP000188728"/>
    </source>
</evidence>
<reference evidence="1 2" key="1">
    <citation type="submission" date="2016-10" db="EMBL/GenBank/DDBJ databases">
        <title>Rodentibacter gen. nov. and new species.</title>
        <authorList>
            <person name="Christensen H."/>
        </authorList>
    </citation>
    <scope>NUCLEOTIDE SEQUENCE [LARGE SCALE GENOMIC DNA]</scope>
    <source>
        <strain evidence="1 2">H1983213011</strain>
    </source>
</reference>
<dbReference type="Pfam" id="PF10554">
    <property type="entry name" value="Phage_ASH"/>
    <property type="match status" value="1"/>
</dbReference>
<dbReference type="Proteomes" id="UP000188728">
    <property type="component" value="Unassembled WGS sequence"/>
</dbReference>
<protein>
    <recommendedName>
        <fullName evidence="3">Host cell division inhibitor Icd-like protein</fullName>
    </recommendedName>
</protein>
<dbReference type="InterPro" id="IPR018880">
    <property type="entry name" value="Phage_P4_Ash"/>
</dbReference>
<gene>
    <name evidence="1" type="ORF">BKK51_06475</name>
</gene>
<name>A0A1V3IU72_9PAST</name>